<gene>
    <name evidence="5" type="ORF">GCM10025867_21580</name>
</gene>
<dbReference type="PRINTS" id="PR00081">
    <property type="entry name" value="GDHRDH"/>
</dbReference>
<dbReference type="InterPro" id="IPR020904">
    <property type="entry name" value="Sc_DH/Rdtase_CS"/>
</dbReference>
<evidence type="ECO:0000256" key="1">
    <source>
        <dbReference type="ARBA" id="ARBA00006484"/>
    </source>
</evidence>
<dbReference type="RefSeq" id="WP_286346591.1">
    <property type="nucleotide sequence ID" value="NZ_AP027732.1"/>
</dbReference>
<dbReference type="Pfam" id="PF00106">
    <property type="entry name" value="adh_short"/>
    <property type="match status" value="1"/>
</dbReference>
<evidence type="ECO:0000313" key="5">
    <source>
        <dbReference type="EMBL" id="BDZ49917.1"/>
    </source>
</evidence>
<dbReference type="PANTHER" id="PTHR43669:SF12">
    <property type="entry name" value="BLR5618 PROTEIN"/>
    <property type="match status" value="1"/>
</dbReference>
<dbReference type="SMART" id="SM00822">
    <property type="entry name" value="PKS_KR"/>
    <property type="match status" value="1"/>
</dbReference>
<dbReference type="PROSITE" id="PS00061">
    <property type="entry name" value="ADH_SHORT"/>
    <property type="match status" value="1"/>
</dbReference>
<keyword evidence="2" id="KW-0560">Oxidoreductase</keyword>
<evidence type="ECO:0000313" key="6">
    <source>
        <dbReference type="Proteomes" id="UP001321486"/>
    </source>
</evidence>
<reference evidence="6" key="1">
    <citation type="journal article" date="2019" name="Int. J. Syst. Evol. Microbiol.">
        <title>The Global Catalogue of Microorganisms (GCM) 10K type strain sequencing project: providing services to taxonomists for standard genome sequencing and annotation.</title>
        <authorList>
            <consortium name="The Broad Institute Genomics Platform"/>
            <consortium name="The Broad Institute Genome Sequencing Center for Infectious Disease"/>
            <person name="Wu L."/>
            <person name="Ma J."/>
        </authorList>
    </citation>
    <scope>NUCLEOTIDE SEQUENCE [LARGE SCALE GENOMIC DNA]</scope>
    <source>
        <strain evidence="6">NBRC 108728</strain>
    </source>
</reference>
<feature type="domain" description="Ketoreductase" evidence="4">
    <location>
        <begin position="6"/>
        <end position="188"/>
    </location>
</feature>
<name>A0ABM8GN96_9MICO</name>
<dbReference type="PANTHER" id="PTHR43669">
    <property type="entry name" value="5-KETO-D-GLUCONATE 5-REDUCTASE"/>
    <property type="match status" value="1"/>
</dbReference>
<evidence type="ECO:0000259" key="4">
    <source>
        <dbReference type="SMART" id="SM00822"/>
    </source>
</evidence>
<sequence length="252" mass="25862">MTAQTGVAVVTGGGSGIGRSAALALAGAGWTVVVAGRRQDALDAVVAEAFEFDGKVDAIRADVSVEDDVRDLFDTTVDRHGRLDLLFNNAGVGAPPTDLDSISLDTWNQVMAVTVTGSFLCAREAFRVMRAQDPQGGRIINNGSISAYSPRPLSAPYTVAKHAVSGLTKQIQLDGRPFGIACGQLDIGNAATSMGGGAANGAQQADGTVRPEPTMDVADTGRAVLYMASLPAGTNVPSLTVMPTAMPFVGRG</sequence>
<dbReference type="InterPro" id="IPR036291">
    <property type="entry name" value="NAD(P)-bd_dom_sf"/>
</dbReference>
<protein>
    <submittedName>
        <fullName evidence="5">3-oxoacyl-ACP reductase</fullName>
    </submittedName>
</protein>
<dbReference type="InterPro" id="IPR002347">
    <property type="entry name" value="SDR_fam"/>
</dbReference>
<keyword evidence="6" id="KW-1185">Reference proteome</keyword>
<evidence type="ECO:0000256" key="2">
    <source>
        <dbReference type="ARBA" id="ARBA00023002"/>
    </source>
</evidence>
<dbReference type="PRINTS" id="PR00080">
    <property type="entry name" value="SDRFAMILY"/>
</dbReference>
<dbReference type="EMBL" id="AP027732">
    <property type="protein sequence ID" value="BDZ49917.1"/>
    <property type="molecule type" value="Genomic_DNA"/>
</dbReference>
<accession>A0ABM8GN96</accession>
<evidence type="ECO:0000256" key="3">
    <source>
        <dbReference type="RuleBase" id="RU000363"/>
    </source>
</evidence>
<dbReference type="Gene3D" id="3.40.50.720">
    <property type="entry name" value="NAD(P)-binding Rossmann-like Domain"/>
    <property type="match status" value="1"/>
</dbReference>
<proteinExistence type="inferred from homology"/>
<comment type="similarity">
    <text evidence="1 3">Belongs to the short-chain dehydrogenases/reductases (SDR) family.</text>
</comment>
<dbReference type="CDD" id="cd05233">
    <property type="entry name" value="SDR_c"/>
    <property type="match status" value="1"/>
</dbReference>
<dbReference type="SUPFAM" id="SSF51735">
    <property type="entry name" value="NAD(P)-binding Rossmann-fold domains"/>
    <property type="match status" value="1"/>
</dbReference>
<dbReference type="Proteomes" id="UP001321486">
    <property type="component" value="Chromosome"/>
</dbReference>
<dbReference type="InterPro" id="IPR057326">
    <property type="entry name" value="KR_dom"/>
</dbReference>
<organism evidence="5 6">
    <name type="scientific">Frondihabitans sucicola</name>
    <dbReference type="NCBI Taxonomy" id="1268041"/>
    <lineage>
        <taxon>Bacteria</taxon>
        <taxon>Bacillati</taxon>
        <taxon>Actinomycetota</taxon>
        <taxon>Actinomycetes</taxon>
        <taxon>Micrococcales</taxon>
        <taxon>Microbacteriaceae</taxon>
        <taxon>Frondihabitans</taxon>
    </lineage>
</organism>